<dbReference type="AlphaFoldDB" id="A0A327JGU1"/>
<sequence>MRSDSPDISSGIGGTLIAYLDRRDNYTCCGATNLSDRDIGTGVASDGFYAIANAGPAAVILDVGSAKALSGIAIYGGYGNRDDGAYTLKDGNGTVLGSWTVSNTSGGTNDGIDSYWLSFKTVVTTDKLVIDTENAENGTSSFREIEVFSANSPEIRIAVIGDSYTEGYGDNCDINVCSQLPTPKSEFTTSYEAAPVMPG</sequence>
<dbReference type="OrthoDB" id="9757536at2"/>
<keyword evidence="2" id="KW-1185">Reference proteome</keyword>
<proteinExistence type="predicted"/>
<dbReference type="EMBL" id="NPEV01000045">
    <property type="protein sequence ID" value="RAI25549.1"/>
    <property type="molecule type" value="Genomic_DNA"/>
</dbReference>
<dbReference type="RefSeq" id="WP_111435726.1">
    <property type="nucleotide sequence ID" value="NZ_JACIGG010000029.1"/>
</dbReference>
<evidence type="ECO:0000313" key="1">
    <source>
        <dbReference type="EMBL" id="RAI25549.1"/>
    </source>
</evidence>
<dbReference type="Proteomes" id="UP000249299">
    <property type="component" value="Unassembled WGS sequence"/>
</dbReference>
<gene>
    <name evidence="1" type="ORF">CH339_17700</name>
</gene>
<name>A0A327JGU1_9HYPH</name>
<comment type="caution">
    <text evidence="1">The sequence shown here is derived from an EMBL/GenBank/DDBJ whole genome shotgun (WGS) entry which is preliminary data.</text>
</comment>
<accession>A0A327JGU1</accession>
<organism evidence="1 2">
    <name type="scientific">Rhodobium orientis</name>
    <dbReference type="NCBI Taxonomy" id="34017"/>
    <lineage>
        <taxon>Bacteria</taxon>
        <taxon>Pseudomonadati</taxon>
        <taxon>Pseudomonadota</taxon>
        <taxon>Alphaproteobacteria</taxon>
        <taxon>Hyphomicrobiales</taxon>
        <taxon>Rhodobiaceae</taxon>
        <taxon>Rhodobium</taxon>
    </lineage>
</organism>
<evidence type="ECO:0000313" key="2">
    <source>
        <dbReference type="Proteomes" id="UP000249299"/>
    </source>
</evidence>
<dbReference type="Gene3D" id="2.60.120.260">
    <property type="entry name" value="Galactose-binding domain-like"/>
    <property type="match status" value="1"/>
</dbReference>
<protein>
    <submittedName>
        <fullName evidence="1">Uncharacterized protein</fullName>
    </submittedName>
</protein>
<reference evidence="1 2" key="1">
    <citation type="submission" date="2017-07" db="EMBL/GenBank/DDBJ databases">
        <title>Draft Genome Sequences of Select Purple Nonsulfur Bacteria.</title>
        <authorList>
            <person name="Lasarre B."/>
            <person name="Mckinlay J.B."/>
        </authorList>
    </citation>
    <scope>NUCLEOTIDE SEQUENCE [LARGE SCALE GENOMIC DNA]</scope>
    <source>
        <strain evidence="1 2">DSM 11290</strain>
    </source>
</reference>